<reference evidence="1 2" key="1">
    <citation type="submission" date="2024-04" db="EMBL/GenBank/DDBJ databases">
        <authorList>
            <person name="Fracassetti M."/>
        </authorList>
    </citation>
    <scope>NUCLEOTIDE SEQUENCE [LARGE SCALE GENOMIC DNA]</scope>
</reference>
<accession>A0AAV2DJ34</accession>
<keyword evidence="2" id="KW-1185">Reference proteome</keyword>
<sequence length="72" mass="8200">MNEIKDSKTSTTADSDSFNVETVSTLLDEVDFLLSIPFKTFWIALITVFLDLRHLWQHCTSPKAPKIHPTAH</sequence>
<evidence type="ECO:0000313" key="1">
    <source>
        <dbReference type="EMBL" id="CAL1372927.1"/>
    </source>
</evidence>
<dbReference type="EMBL" id="OZ034815">
    <property type="protein sequence ID" value="CAL1372927.1"/>
    <property type="molecule type" value="Genomic_DNA"/>
</dbReference>
<gene>
    <name evidence="1" type="ORF">LTRI10_LOCUS14890</name>
</gene>
<dbReference type="Proteomes" id="UP001497516">
    <property type="component" value="Chromosome 2"/>
</dbReference>
<evidence type="ECO:0000313" key="2">
    <source>
        <dbReference type="Proteomes" id="UP001497516"/>
    </source>
</evidence>
<organism evidence="1 2">
    <name type="scientific">Linum trigynum</name>
    <dbReference type="NCBI Taxonomy" id="586398"/>
    <lineage>
        <taxon>Eukaryota</taxon>
        <taxon>Viridiplantae</taxon>
        <taxon>Streptophyta</taxon>
        <taxon>Embryophyta</taxon>
        <taxon>Tracheophyta</taxon>
        <taxon>Spermatophyta</taxon>
        <taxon>Magnoliopsida</taxon>
        <taxon>eudicotyledons</taxon>
        <taxon>Gunneridae</taxon>
        <taxon>Pentapetalae</taxon>
        <taxon>rosids</taxon>
        <taxon>fabids</taxon>
        <taxon>Malpighiales</taxon>
        <taxon>Linaceae</taxon>
        <taxon>Linum</taxon>
    </lineage>
</organism>
<name>A0AAV2DJ34_9ROSI</name>
<proteinExistence type="predicted"/>
<dbReference type="AlphaFoldDB" id="A0AAV2DJ34"/>
<protein>
    <submittedName>
        <fullName evidence="1">Uncharacterized protein</fullName>
    </submittedName>
</protein>